<evidence type="ECO:0000313" key="2">
    <source>
        <dbReference type="EMBL" id="KAH8388121.1"/>
    </source>
</evidence>
<feature type="region of interest" description="Disordered" evidence="1">
    <location>
        <begin position="66"/>
        <end position="90"/>
    </location>
</feature>
<dbReference type="AlphaFoldDB" id="A0AAD4PRT9"/>
<dbReference type="Proteomes" id="UP001200034">
    <property type="component" value="Unassembled WGS sequence"/>
</dbReference>
<reference evidence="2" key="1">
    <citation type="journal article" date="2021" name="Mol. Ecol. Resour.">
        <title>Phylogenomic analyses of the genus Drosophila reveals genomic signals of climate adaptation.</title>
        <authorList>
            <person name="Li F."/>
            <person name="Rane R.V."/>
            <person name="Luria V."/>
            <person name="Xiong Z."/>
            <person name="Chen J."/>
            <person name="Li Z."/>
            <person name="Catullo R.A."/>
            <person name="Griffin P.C."/>
            <person name="Schiffer M."/>
            <person name="Pearce S."/>
            <person name="Lee S.F."/>
            <person name="McElroy K."/>
            <person name="Stocker A."/>
            <person name="Shirriffs J."/>
            <person name="Cockerell F."/>
            <person name="Coppin C."/>
            <person name="Sgro C.M."/>
            <person name="Karger A."/>
            <person name="Cain J.W."/>
            <person name="Weber J.A."/>
            <person name="Santpere G."/>
            <person name="Kirschner M.W."/>
            <person name="Hoffmann A.A."/>
            <person name="Oakeshott J.G."/>
            <person name="Zhang G."/>
        </authorList>
    </citation>
    <scope>NUCLEOTIDE SEQUENCE</scope>
    <source>
        <strain evidence="2">BGI-SZ-2011g</strain>
    </source>
</reference>
<evidence type="ECO:0000313" key="3">
    <source>
        <dbReference type="Proteomes" id="UP001200034"/>
    </source>
</evidence>
<feature type="region of interest" description="Disordered" evidence="1">
    <location>
        <begin position="1"/>
        <end position="21"/>
    </location>
</feature>
<protein>
    <submittedName>
        <fullName evidence="2">Uncharacterized protein</fullName>
    </submittedName>
</protein>
<name>A0AAD4PRT9_9MUSC</name>
<feature type="compositionally biased region" description="Basic residues" evidence="1">
    <location>
        <begin position="68"/>
        <end position="78"/>
    </location>
</feature>
<gene>
    <name evidence="2" type="ORF">KR093_011055</name>
</gene>
<comment type="caution">
    <text evidence="2">The sequence shown here is derived from an EMBL/GenBank/DDBJ whole genome shotgun (WGS) entry which is preliminary data.</text>
</comment>
<feature type="compositionally biased region" description="Polar residues" evidence="1">
    <location>
        <begin position="1"/>
        <end position="14"/>
    </location>
</feature>
<sequence>MMPTSQSQISNHIASPSTDVSSSVPVSLAVSVPSSPMAITVADDSTVTATNDNVANGHTLLSSNVGGLHHHHHHHQFHSHGGVSSMSAGQSQQHDFHPAYRIPGYMEQFYAMQRSSPSASYHGNFI</sequence>
<keyword evidence="3" id="KW-1185">Reference proteome</keyword>
<dbReference type="EMBL" id="JAJJHW010000087">
    <property type="protein sequence ID" value="KAH8388121.1"/>
    <property type="molecule type" value="Genomic_DNA"/>
</dbReference>
<organism evidence="2 3">
    <name type="scientific">Drosophila rubida</name>
    <dbReference type="NCBI Taxonomy" id="30044"/>
    <lineage>
        <taxon>Eukaryota</taxon>
        <taxon>Metazoa</taxon>
        <taxon>Ecdysozoa</taxon>
        <taxon>Arthropoda</taxon>
        <taxon>Hexapoda</taxon>
        <taxon>Insecta</taxon>
        <taxon>Pterygota</taxon>
        <taxon>Neoptera</taxon>
        <taxon>Endopterygota</taxon>
        <taxon>Diptera</taxon>
        <taxon>Brachycera</taxon>
        <taxon>Muscomorpha</taxon>
        <taxon>Ephydroidea</taxon>
        <taxon>Drosophilidae</taxon>
        <taxon>Drosophila</taxon>
    </lineage>
</organism>
<accession>A0AAD4PRT9</accession>
<evidence type="ECO:0000256" key="1">
    <source>
        <dbReference type="SAM" id="MobiDB-lite"/>
    </source>
</evidence>
<proteinExistence type="predicted"/>